<evidence type="ECO:0000313" key="2">
    <source>
        <dbReference type="Proteomes" id="UP000467252"/>
    </source>
</evidence>
<keyword evidence="2" id="KW-1185">Reference proteome</keyword>
<accession>A0A7I7UP71</accession>
<gene>
    <name evidence="1" type="ORF">MPUL_34970</name>
</gene>
<proteinExistence type="predicted"/>
<reference evidence="1 2" key="1">
    <citation type="journal article" date="2019" name="Emerg. Microbes Infect.">
        <title>Comprehensive subspecies identification of 175 nontuberculous mycobacteria species based on 7547 genomic profiles.</title>
        <authorList>
            <person name="Matsumoto Y."/>
            <person name="Kinjo T."/>
            <person name="Motooka D."/>
            <person name="Nabeya D."/>
            <person name="Jung N."/>
            <person name="Uechi K."/>
            <person name="Horii T."/>
            <person name="Iida T."/>
            <person name="Fujita J."/>
            <person name="Nakamura S."/>
        </authorList>
    </citation>
    <scope>NUCLEOTIDE SEQUENCE [LARGE SCALE GENOMIC DNA]</scope>
    <source>
        <strain evidence="1 2">JCM 6370</strain>
    </source>
</reference>
<organism evidence="1 2">
    <name type="scientific">Mycolicibacterium pulveris</name>
    <name type="common">Mycobacterium pulveris</name>
    <dbReference type="NCBI Taxonomy" id="36813"/>
    <lineage>
        <taxon>Bacteria</taxon>
        <taxon>Bacillati</taxon>
        <taxon>Actinomycetota</taxon>
        <taxon>Actinomycetes</taxon>
        <taxon>Mycobacteriales</taxon>
        <taxon>Mycobacteriaceae</taxon>
        <taxon>Mycolicibacterium</taxon>
    </lineage>
</organism>
<evidence type="ECO:0000313" key="1">
    <source>
        <dbReference type="EMBL" id="BBY82339.1"/>
    </source>
</evidence>
<dbReference type="Proteomes" id="UP000467252">
    <property type="component" value="Chromosome"/>
</dbReference>
<dbReference type="AlphaFoldDB" id="A0A7I7UP71"/>
<dbReference type="EMBL" id="AP022599">
    <property type="protein sequence ID" value="BBY82339.1"/>
    <property type="molecule type" value="Genomic_DNA"/>
</dbReference>
<name>A0A7I7UP71_MYCPV</name>
<protein>
    <submittedName>
        <fullName evidence="1">Uncharacterized protein</fullName>
    </submittedName>
</protein>
<sequence length="54" mass="5539">MIQVIAHLEALDVAGIGPHPTHINMGSAAAVSYFCPSNRWVYGSASAPTDSGIG</sequence>